<dbReference type="InterPro" id="IPR011701">
    <property type="entry name" value="MFS"/>
</dbReference>
<keyword evidence="2" id="KW-0813">Transport</keyword>
<dbReference type="GO" id="GO:0016020">
    <property type="term" value="C:membrane"/>
    <property type="evidence" value="ECO:0007669"/>
    <property type="project" value="UniProtKB-SubCell"/>
</dbReference>
<evidence type="ECO:0000256" key="3">
    <source>
        <dbReference type="ARBA" id="ARBA00022692"/>
    </source>
</evidence>
<proteinExistence type="predicted"/>
<feature type="transmembrane region" description="Helical" evidence="6">
    <location>
        <begin position="283"/>
        <end position="308"/>
    </location>
</feature>
<organism evidence="8 9">
    <name type="scientific">Talaromyces rugulosus</name>
    <name type="common">Penicillium rugulosum</name>
    <dbReference type="NCBI Taxonomy" id="121627"/>
    <lineage>
        <taxon>Eukaryota</taxon>
        <taxon>Fungi</taxon>
        <taxon>Dikarya</taxon>
        <taxon>Ascomycota</taxon>
        <taxon>Pezizomycotina</taxon>
        <taxon>Eurotiomycetes</taxon>
        <taxon>Eurotiomycetidae</taxon>
        <taxon>Eurotiales</taxon>
        <taxon>Trichocomaceae</taxon>
        <taxon>Talaromyces</taxon>
        <taxon>Talaromyces sect. Islandici</taxon>
    </lineage>
</organism>
<feature type="transmembrane region" description="Helical" evidence="6">
    <location>
        <begin position="48"/>
        <end position="64"/>
    </location>
</feature>
<dbReference type="RefSeq" id="XP_035345796.1">
    <property type="nucleotide sequence ID" value="XM_035489903.1"/>
</dbReference>
<feature type="transmembrane region" description="Helical" evidence="6">
    <location>
        <begin position="114"/>
        <end position="132"/>
    </location>
</feature>
<dbReference type="EMBL" id="CP055900">
    <property type="protein sequence ID" value="QKX59618.1"/>
    <property type="molecule type" value="Genomic_DNA"/>
</dbReference>
<evidence type="ECO:0000256" key="4">
    <source>
        <dbReference type="ARBA" id="ARBA00022989"/>
    </source>
</evidence>
<feature type="domain" description="Major facilitator superfamily (MFS) profile" evidence="7">
    <location>
        <begin position="48"/>
        <end position="441"/>
    </location>
</feature>
<evidence type="ECO:0000256" key="2">
    <source>
        <dbReference type="ARBA" id="ARBA00022448"/>
    </source>
</evidence>
<dbReference type="FunFam" id="1.20.1250.20:FF:000034">
    <property type="entry name" value="MFS general substrate transporter"/>
    <property type="match status" value="1"/>
</dbReference>
<dbReference type="Proteomes" id="UP000509510">
    <property type="component" value="Chromosome III"/>
</dbReference>
<reference evidence="9" key="1">
    <citation type="submission" date="2020-06" db="EMBL/GenBank/DDBJ databases">
        <title>A chromosome-scale genome assembly of Talaromyces rugulosus W13939.</title>
        <authorList>
            <person name="Wang B."/>
            <person name="Guo L."/>
            <person name="Ye K."/>
            <person name="Wang L."/>
        </authorList>
    </citation>
    <scope>NUCLEOTIDE SEQUENCE [LARGE SCALE GENOMIC DNA]</scope>
    <source>
        <strain evidence="9">W13939</strain>
    </source>
</reference>
<dbReference type="PANTHER" id="PTHR43791">
    <property type="entry name" value="PERMEASE-RELATED"/>
    <property type="match status" value="1"/>
</dbReference>
<keyword evidence="5 6" id="KW-0472">Membrane</keyword>
<dbReference type="GeneID" id="55994249"/>
<dbReference type="InterPro" id="IPR036259">
    <property type="entry name" value="MFS_trans_sf"/>
</dbReference>
<feature type="transmembrane region" description="Helical" evidence="6">
    <location>
        <begin position="320"/>
        <end position="338"/>
    </location>
</feature>
<dbReference type="InterPro" id="IPR020846">
    <property type="entry name" value="MFS_dom"/>
</dbReference>
<dbReference type="AlphaFoldDB" id="A0A7H8R0X4"/>
<keyword evidence="9" id="KW-1185">Reference proteome</keyword>
<keyword evidence="4 6" id="KW-1133">Transmembrane helix</keyword>
<evidence type="ECO:0000256" key="5">
    <source>
        <dbReference type="ARBA" id="ARBA00023136"/>
    </source>
</evidence>
<dbReference type="SUPFAM" id="SSF103473">
    <property type="entry name" value="MFS general substrate transporter"/>
    <property type="match status" value="1"/>
</dbReference>
<protein>
    <recommendedName>
        <fullName evidence="7">Major facilitator superfamily (MFS) profile domain-containing protein</fullName>
    </recommendedName>
</protein>
<dbReference type="Gene3D" id="1.20.1250.20">
    <property type="entry name" value="MFS general substrate transporter like domains"/>
    <property type="match status" value="2"/>
</dbReference>
<feature type="transmembrane region" description="Helical" evidence="6">
    <location>
        <begin position="207"/>
        <end position="229"/>
    </location>
</feature>
<keyword evidence="3 6" id="KW-0812">Transmembrane</keyword>
<dbReference type="PROSITE" id="PS50850">
    <property type="entry name" value="MFS"/>
    <property type="match status" value="1"/>
</dbReference>
<evidence type="ECO:0000256" key="1">
    <source>
        <dbReference type="ARBA" id="ARBA00004141"/>
    </source>
</evidence>
<evidence type="ECO:0000256" key="6">
    <source>
        <dbReference type="SAM" id="Phobius"/>
    </source>
</evidence>
<evidence type="ECO:0000259" key="7">
    <source>
        <dbReference type="PROSITE" id="PS50850"/>
    </source>
</evidence>
<dbReference type="GO" id="GO:0022857">
    <property type="term" value="F:transmembrane transporter activity"/>
    <property type="evidence" value="ECO:0007669"/>
    <property type="project" value="InterPro"/>
</dbReference>
<feature type="transmembrane region" description="Helical" evidence="6">
    <location>
        <begin position="410"/>
        <end position="434"/>
    </location>
</feature>
<feature type="transmembrane region" description="Helical" evidence="6">
    <location>
        <begin position="144"/>
        <end position="163"/>
    </location>
</feature>
<feature type="transmembrane region" description="Helical" evidence="6">
    <location>
        <begin position="175"/>
        <end position="195"/>
    </location>
</feature>
<name>A0A7H8R0X4_TALRU</name>
<feature type="transmembrane region" description="Helical" evidence="6">
    <location>
        <begin position="345"/>
        <end position="362"/>
    </location>
</feature>
<comment type="subcellular location">
    <subcellularLocation>
        <location evidence="1">Membrane</location>
        <topology evidence="1">Multi-pass membrane protein</topology>
    </subcellularLocation>
</comment>
<evidence type="ECO:0000313" key="9">
    <source>
        <dbReference type="Proteomes" id="UP000509510"/>
    </source>
</evidence>
<feature type="transmembrane region" description="Helical" evidence="6">
    <location>
        <begin position="84"/>
        <end position="107"/>
    </location>
</feature>
<accession>A0A7H8R0X4</accession>
<evidence type="ECO:0000313" key="8">
    <source>
        <dbReference type="EMBL" id="QKX59618.1"/>
    </source>
</evidence>
<sequence length="473" mass="52535">MTDFSSPNNVVVEDEKLGRFQDEDVEQTSNALQNVDEKRILRKMDIRLLPMLSILYLLCFLDRGNIGNAKIEGLPEELGLTSPQYNLCLTVFFFTYAAFEVPSNLLLKRLRPSIWLPAIMVAWGIVMTLMGVVKNYAGLLTARLFLGVAEAGLYPGVAFYITMWYCRHEAQYRQALFFSSASIAGAFSGLLAFGIAKMDGVGGYSGWRWIFILEGLATVLVGFISFFVIHDYPETASFLTKDEREWVISRLRNQNVDIHGRQVAEEEAFSWKYVRDAFTDWQIYLALIMYWGVLPIYITSAIVSVVAAFFSDRAGQRSPFIFGFFICIISGFVICIAASGRGVPGVVYFGTFLAVVGIYPAFPGNVTWLSNNLAGGYKRAAGMAIHIGIGNLGGAMASNFYREQDSPKFILGHALELGFAVAGALAVLILRISYQKVNLKREKALADIHSNTASFESESSGEGDRSLTFRYIL</sequence>
<dbReference type="KEGG" id="trg:TRUGW13939_06755"/>
<dbReference type="OrthoDB" id="2962993at2759"/>
<dbReference type="Pfam" id="PF07690">
    <property type="entry name" value="MFS_1"/>
    <property type="match status" value="1"/>
</dbReference>
<gene>
    <name evidence="8" type="ORF">TRUGW13939_06755</name>
</gene>
<dbReference type="PANTHER" id="PTHR43791:SF18">
    <property type="entry name" value="NICOTINIC ACID TRANSPORTER TNA1, PUTATIVE (AFU_ORTHOLOGUE AFUA_3G03820)-RELATED"/>
    <property type="match status" value="1"/>
</dbReference>